<dbReference type="EC" id="2.4.2.8" evidence="16"/>
<evidence type="ECO:0000256" key="15">
    <source>
        <dbReference type="ARBA" id="ARBA00049402"/>
    </source>
</evidence>
<keyword evidence="13 16" id="KW-0460">Magnesium</keyword>
<dbReference type="GO" id="GO:0032263">
    <property type="term" value="P:GMP salvage"/>
    <property type="evidence" value="ECO:0007669"/>
    <property type="project" value="TreeGrafter"/>
</dbReference>
<keyword evidence="8 16" id="KW-0328">Glycosyltransferase</keyword>
<comment type="function">
    <text evidence="2">Purine salvage pathway enzyme that catalyzes the transfer of the ribosyl-5-phosphate group from 5-phospho-alpha-D-ribose 1-diphosphate (PRPP) to the N9 position of the 6-oxopurines hypoxanthine and guanine to form the corresponding ribonucleotides IMP (inosine 5'-monophosphate) and GMP (guanosine 5'-monophosphate), with the release of PPi.</text>
</comment>
<evidence type="ECO:0000313" key="18">
    <source>
        <dbReference type="EMBL" id="MDZ5759816.1"/>
    </source>
</evidence>
<dbReference type="GO" id="GO:0046100">
    <property type="term" value="P:hypoxanthine metabolic process"/>
    <property type="evidence" value="ECO:0007669"/>
    <property type="project" value="TreeGrafter"/>
</dbReference>
<dbReference type="SUPFAM" id="SSF53271">
    <property type="entry name" value="PRTase-like"/>
    <property type="match status" value="1"/>
</dbReference>
<organism evidence="18 19">
    <name type="scientific">Carnobacterium maltaromaticum</name>
    <name type="common">Carnobacterium piscicola</name>
    <dbReference type="NCBI Taxonomy" id="2751"/>
    <lineage>
        <taxon>Bacteria</taxon>
        <taxon>Bacillati</taxon>
        <taxon>Bacillota</taxon>
        <taxon>Bacilli</taxon>
        <taxon>Lactobacillales</taxon>
        <taxon>Carnobacteriaceae</taxon>
        <taxon>Carnobacterium</taxon>
    </lineage>
</organism>
<dbReference type="GO" id="GO:0004422">
    <property type="term" value="F:hypoxanthine phosphoribosyltransferase activity"/>
    <property type="evidence" value="ECO:0007669"/>
    <property type="project" value="InterPro"/>
</dbReference>
<dbReference type="GO" id="GO:0000287">
    <property type="term" value="F:magnesium ion binding"/>
    <property type="evidence" value="ECO:0007669"/>
    <property type="project" value="TreeGrafter"/>
</dbReference>
<gene>
    <name evidence="18" type="primary">hpt</name>
    <name evidence="18" type="ORF">RAK27_14235</name>
</gene>
<comment type="pathway">
    <text evidence="4 16">Purine metabolism; IMP biosynthesis via salvage pathway; IMP from hypoxanthine: step 1/1.</text>
</comment>
<sequence length="179" mass="20151">MIQNDILKVLYSKEELAQRTTELGKELTEDYRNKKPLLVGILKGAIFFTTDLAKAMDINVEIDFMDVSSYGNSTISSGEVKIIKDLSASAADRDIIIVEDIIDSGRTLEYLVSLFKRRGANTVKLVTLLDKPEGRVVDIKADYVGFLVPNEFVVGYGIDFAERYRNLPYVAVLKPEMYQ</sequence>
<keyword evidence="7 16" id="KW-0963">Cytoplasm</keyword>
<dbReference type="InterPro" id="IPR050408">
    <property type="entry name" value="HGPRT"/>
</dbReference>
<dbReference type="FunFam" id="3.40.50.2020:FF:000006">
    <property type="entry name" value="Hypoxanthine phosphoribosyltransferase"/>
    <property type="match status" value="1"/>
</dbReference>
<evidence type="ECO:0000256" key="7">
    <source>
        <dbReference type="ARBA" id="ARBA00022490"/>
    </source>
</evidence>
<evidence type="ECO:0000256" key="10">
    <source>
        <dbReference type="ARBA" id="ARBA00022723"/>
    </source>
</evidence>
<keyword evidence="10 16" id="KW-0479">Metal-binding</keyword>
<evidence type="ECO:0000256" key="6">
    <source>
        <dbReference type="ARBA" id="ARBA00008391"/>
    </source>
</evidence>
<dbReference type="EMBL" id="JAVBVO010000004">
    <property type="protein sequence ID" value="MDZ5759816.1"/>
    <property type="molecule type" value="Genomic_DNA"/>
</dbReference>
<evidence type="ECO:0000256" key="4">
    <source>
        <dbReference type="ARBA" id="ARBA00004669"/>
    </source>
</evidence>
<evidence type="ECO:0000256" key="1">
    <source>
        <dbReference type="ARBA" id="ARBA00001946"/>
    </source>
</evidence>
<keyword evidence="11 16" id="KW-0660">Purine salvage</keyword>
<dbReference type="NCBIfam" id="TIGR01203">
    <property type="entry name" value="HGPRTase"/>
    <property type="match status" value="1"/>
</dbReference>
<dbReference type="GO" id="GO:0006166">
    <property type="term" value="P:purine ribonucleoside salvage"/>
    <property type="evidence" value="ECO:0007669"/>
    <property type="project" value="UniProtKB-KW"/>
</dbReference>
<dbReference type="GO" id="GO:0000166">
    <property type="term" value="F:nucleotide binding"/>
    <property type="evidence" value="ECO:0007669"/>
    <property type="project" value="UniProtKB-KW"/>
</dbReference>
<dbReference type="Pfam" id="PF00156">
    <property type="entry name" value="Pribosyltran"/>
    <property type="match status" value="1"/>
</dbReference>
<dbReference type="GO" id="GO:0032264">
    <property type="term" value="P:IMP salvage"/>
    <property type="evidence" value="ECO:0007669"/>
    <property type="project" value="TreeGrafter"/>
</dbReference>
<evidence type="ECO:0000256" key="3">
    <source>
        <dbReference type="ARBA" id="ARBA00004496"/>
    </source>
</evidence>
<name>A0AAW9K9H2_CARML</name>
<protein>
    <recommendedName>
        <fullName evidence="16">Hypoxanthine phosphoribosyltransferase</fullName>
        <ecNumber evidence="16">2.4.2.8</ecNumber>
    </recommendedName>
</protein>
<dbReference type="PANTHER" id="PTHR43340:SF1">
    <property type="entry name" value="HYPOXANTHINE PHOSPHORIBOSYLTRANSFERASE"/>
    <property type="match status" value="1"/>
</dbReference>
<evidence type="ECO:0000256" key="9">
    <source>
        <dbReference type="ARBA" id="ARBA00022679"/>
    </source>
</evidence>
<evidence type="ECO:0000313" key="19">
    <source>
        <dbReference type="Proteomes" id="UP001290462"/>
    </source>
</evidence>
<accession>A0AAW9K9H2</accession>
<evidence type="ECO:0000256" key="2">
    <source>
        <dbReference type="ARBA" id="ARBA00002049"/>
    </source>
</evidence>
<dbReference type="PANTHER" id="PTHR43340">
    <property type="entry name" value="HYPOXANTHINE-GUANINE PHOSPHORIBOSYLTRANSFERASE"/>
    <property type="match status" value="1"/>
</dbReference>
<reference evidence="18" key="1">
    <citation type="submission" date="2023-08" db="EMBL/GenBank/DDBJ databases">
        <title>Genomic characterization of piscicolin 126 produced by Carnobacterium maltaromaticum CM22 strain isolated from salmon (Salmo salar).</title>
        <authorList>
            <person name="Gonzalez-Gragera E."/>
            <person name="Garcia-Lopez J.D."/>
            <person name="Teso-Perez C."/>
            <person name="Gimenez-Hernandez I."/>
            <person name="Peralta-Sanchez J.M."/>
            <person name="Valdivia E."/>
            <person name="Montalban-Lopez M."/>
            <person name="Martin-Platero A.M."/>
            <person name="Banos A."/>
            <person name="Martinez-Bueno M."/>
        </authorList>
    </citation>
    <scope>NUCLEOTIDE SEQUENCE</scope>
    <source>
        <strain evidence="18">CM22</strain>
    </source>
</reference>
<comment type="catalytic activity">
    <reaction evidence="15">
        <text>IMP + diphosphate = hypoxanthine + 5-phospho-alpha-D-ribose 1-diphosphate</text>
        <dbReference type="Rhea" id="RHEA:17973"/>
        <dbReference type="ChEBI" id="CHEBI:17368"/>
        <dbReference type="ChEBI" id="CHEBI:33019"/>
        <dbReference type="ChEBI" id="CHEBI:58017"/>
        <dbReference type="ChEBI" id="CHEBI:58053"/>
        <dbReference type="EC" id="2.4.2.8"/>
    </reaction>
    <physiologicalReaction direction="right-to-left" evidence="15">
        <dbReference type="Rhea" id="RHEA:17975"/>
    </physiologicalReaction>
</comment>
<evidence type="ECO:0000256" key="8">
    <source>
        <dbReference type="ARBA" id="ARBA00022676"/>
    </source>
</evidence>
<dbReference type="GO" id="GO:0052657">
    <property type="term" value="F:guanine phosphoribosyltransferase activity"/>
    <property type="evidence" value="ECO:0007669"/>
    <property type="project" value="UniProtKB-ARBA"/>
</dbReference>
<dbReference type="InterPro" id="IPR029057">
    <property type="entry name" value="PRTase-like"/>
</dbReference>
<evidence type="ECO:0000256" key="11">
    <source>
        <dbReference type="ARBA" id="ARBA00022726"/>
    </source>
</evidence>
<evidence type="ECO:0000256" key="5">
    <source>
        <dbReference type="ARBA" id="ARBA00004676"/>
    </source>
</evidence>
<comment type="caution">
    <text evidence="18">The sequence shown here is derived from an EMBL/GenBank/DDBJ whole genome shotgun (WGS) entry which is preliminary data.</text>
</comment>
<dbReference type="GO" id="GO:0005829">
    <property type="term" value="C:cytosol"/>
    <property type="evidence" value="ECO:0007669"/>
    <property type="project" value="TreeGrafter"/>
</dbReference>
<feature type="domain" description="Phosphoribosyltransferase" evidence="17">
    <location>
        <begin position="11"/>
        <end position="160"/>
    </location>
</feature>
<comment type="subcellular location">
    <subcellularLocation>
        <location evidence="3 16">Cytoplasm</location>
    </subcellularLocation>
</comment>
<dbReference type="GO" id="GO:0006178">
    <property type="term" value="P:guanine salvage"/>
    <property type="evidence" value="ECO:0007669"/>
    <property type="project" value="TreeGrafter"/>
</dbReference>
<comment type="catalytic activity">
    <reaction evidence="14">
        <text>GMP + diphosphate = guanine + 5-phospho-alpha-D-ribose 1-diphosphate</text>
        <dbReference type="Rhea" id="RHEA:25424"/>
        <dbReference type="ChEBI" id="CHEBI:16235"/>
        <dbReference type="ChEBI" id="CHEBI:33019"/>
        <dbReference type="ChEBI" id="CHEBI:58017"/>
        <dbReference type="ChEBI" id="CHEBI:58115"/>
        <dbReference type="EC" id="2.4.2.8"/>
    </reaction>
    <physiologicalReaction direction="right-to-left" evidence="14">
        <dbReference type="Rhea" id="RHEA:25426"/>
    </physiologicalReaction>
</comment>
<dbReference type="Proteomes" id="UP001290462">
    <property type="component" value="Unassembled WGS sequence"/>
</dbReference>
<dbReference type="RefSeq" id="WP_010052427.1">
    <property type="nucleotide sequence ID" value="NZ_CAJGUR010000017.1"/>
</dbReference>
<evidence type="ECO:0000256" key="14">
    <source>
        <dbReference type="ARBA" id="ARBA00048811"/>
    </source>
</evidence>
<dbReference type="InterPro" id="IPR005904">
    <property type="entry name" value="Hxn_phspho_trans"/>
</dbReference>
<proteinExistence type="inferred from homology"/>
<evidence type="ECO:0000256" key="13">
    <source>
        <dbReference type="ARBA" id="ARBA00022842"/>
    </source>
</evidence>
<evidence type="ECO:0000256" key="12">
    <source>
        <dbReference type="ARBA" id="ARBA00022741"/>
    </source>
</evidence>
<dbReference type="InterPro" id="IPR000836">
    <property type="entry name" value="PRTase_dom"/>
</dbReference>
<comment type="cofactor">
    <cofactor evidence="1 16">
        <name>Mg(2+)</name>
        <dbReference type="ChEBI" id="CHEBI:18420"/>
    </cofactor>
</comment>
<keyword evidence="9 16" id="KW-0808">Transferase</keyword>
<evidence type="ECO:0000259" key="17">
    <source>
        <dbReference type="Pfam" id="PF00156"/>
    </source>
</evidence>
<dbReference type="AlphaFoldDB" id="A0AAW9K9H2"/>
<comment type="pathway">
    <text evidence="5">Purine metabolism; GMP biosynthesis via salvage pathway; GMP from guanine: step 1/1.</text>
</comment>
<evidence type="ECO:0000256" key="16">
    <source>
        <dbReference type="RuleBase" id="RU364099"/>
    </source>
</evidence>
<dbReference type="CDD" id="cd06223">
    <property type="entry name" value="PRTases_typeI"/>
    <property type="match status" value="1"/>
</dbReference>
<comment type="similarity">
    <text evidence="6 16">Belongs to the purine/pyrimidine phosphoribosyltransferase family.</text>
</comment>
<dbReference type="Gene3D" id="3.40.50.2020">
    <property type="match status" value="1"/>
</dbReference>
<keyword evidence="12 16" id="KW-0547">Nucleotide-binding</keyword>